<sequence>MQTIRSGAVAREYGEEQPYVGGKLKLRIPFIHYRVEYQDFIQGAILCCVPLGIVPALNKVLGIPIEVAVFMVMVNNFLYLLHTSFGDPSIAGWITAGIPLYITFLTGFSEGPERIQAMIALQVLVGLIFLILGGTGLTSKVVKHFPISMRAGILLGAGFAFLQRVFDPSQPFVSKMPVSFFSASFGGLFILFSDTAQRYKKKYGWFAWVASFGLAPGFVIGYAVGWLTGEIPSPVGVFDRFFIDMPVGKMIGSISLMSVGWPSLNHFAAALSLAVVAYVLAFGDILVLQALADDANEARPDEKVVVEVSRNHIICAIRNFILATFGPYLPLAGPQWTGGQALVVNRFKSATPQEEPSYWGGATSIFWGMSIGLAIHPIVQFILPAKDIGFALTLLIQGYLCVYLAFAMCQNNLQRGIAGIMGAVLVTSNYVKLWNNPLWSGPTMGLLVGAVMYFTFEHHFGAKAIPEPAVAKKD</sequence>
<protein>
    <recommendedName>
        <fullName evidence="4">Xanthine/uracil/vitamin C permease</fullName>
    </recommendedName>
</protein>
<feature type="transmembrane region" description="Helical" evidence="1">
    <location>
        <begin position="358"/>
        <end position="382"/>
    </location>
</feature>
<dbReference type="HOGENOM" id="CLU_045810_0_0_7"/>
<evidence type="ECO:0000313" key="2">
    <source>
        <dbReference type="EMBL" id="ABK16855.1"/>
    </source>
</evidence>
<dbReference type="KEGG" id="sfu:Sfum_1162"/>
<dbReference type="eggNOG" id="COG0659">
    <property type="taxonomic scope" value="Bacteria"/>
</dbReference>
<reference evidence="2 3" key="1">
    <citation type="submission" date="2006-10" db="EMBL/GenBank/DDBJ databases">
        <title>Complete sequence of Syntrophobacter fumaroxidans MPOB.</title>
        <authorList>
            <consortium name="US DOE Joint Genome Institute"/>
            <person name="Copeland A."/>
            <person name="Lucas S."/>
            <person name="Lapidus A."/>
            <person name="Barry K."/>
            <person name="Detter J.C."/>
            <person name="Glavina del Rio T."/>
            <person name="Hammon N."/>
            <person name="Israni S."/>
            <person name="Pitluck S."/>
            <person name="Goltsman E.G."/>
            <person name="Martinez M."/>
            <person name="Schmutz J."/>
            <person name="Larimer F."/>
            <person name="Land M."/>
            <person name="Hauser L."/>
            <person name="Kyrpides N."/>
            <person name="Kim E."/>
            <person name="Boone D.R."/>
            <person name="Brockman F."/>
            <person name="Culley D."/>
            <person name="Ferry J."/>
            <person name="Gunsalus R."/>
            <person name="McInerney M.J."/>
            <person name="Morrison M."/>
            <person name="Plugge C."/>
            <person name="Rohlin L."/>
            <person name="Scholten J."/>
            <person name="Sieber J."/>
            <person name="Stams A.J.M."/>
            <person name="Worm P."/>
            <person name="Henstra A.M."/>
            <person name="Richardson P."/>
        </authorList>
    </citation>
    <scope>NUCLEOTIDE SEQUENCE [LARGE SCALE GENOMIC DNA]</scope>
    <source>
        <strain evidence="3">DSM 10017 / MPOB</strain>
    </source>
</reference>
<organism evidence="2 3">
    <name type="scientific">Syntrophobacter fumaroxidans (strain DSM 10017 / MPOB)</name>
    <dbReference type="NCBI Taxonomy" id="335543"/>
    <lineage>
        <taxon>Bacteria</taxon>
        <taxon>Pseudomonadati</taxon>
        <taxon>Thermodesulfobacteriota</taxon>
        <taxon>Syntrophobacteria</taxon>
        <taxon>Syntrophobacterales</taxon>
        <taxon>Syntrophobacteraceae</taxon>
        <taxon>Syntrophobacter</taxon>
    </lineage>
</organism>
<feature type="transmembrane region" description="Helical" evidence="1">
    <location>
        <begin position="172"/>
        <end position="193"/>
    </location>
</feature>
<feature type="transmembrane region" description="Helical" evidence="1">
    <location>
        <begin position="115"/>
        <end position="135"/>
    </location>
</feature>
<dbReference type="STRING" id="335543.Sfum_1162"/>
<keyword evidence="1" id="KW-0472">Membrane</keyword>
<accession>A0LHF3</accession>
<dbReference type="RefSeq" id="WP_011698026.1">
    <property type="nucleotide sequence ID" value="NC_008554.1"/>
</dbReference>
<gene>
    <name evidence="2" type="ordered locus">Sfum_1162</name>
</gene>
<evidence type="ECO:0008006" key="4">
    <source>
        <dbReference type="Google" id="ProtNLM"/>
    </source>
</evidence>
<dbReference type="InParanoid" id="A0LHF3"/>
<dbReference type="EMBL" id="CP000478">
    <property type="protein sequence ID" value="ABK16855.1"/>
    <property type="molecule type" value="Genomic_DNA"/>
</dbReference>
<dbReference type="Proteomes" id="UP000001784">
    <property type="component" value="Chromosome"/>
</dbReference>
<keyword evidence="1" id="KW-1133">Transmembrane helix</keyword>
<keyword evidence="3" id="KW-1185">Reference proteome</keyword>
<feature type="transmembrane region" description="Helical" evidence="1">
    <location>
        <begin position="267"/>
        <end position="291"/>
    </location>
</feature>
<feature type="transmembrane region" description="Helical" evidence="1">
    <location>
        <begin position="147"/>
        <end position="166"/>
    </location>
</feature>
<feature type="transmembrane region" description="Helical" evidence="1">
    <location>
        <begin position="437"/>
        <end position="456"/>
    </location>
</feature>
<feature type="transmembrane region" description="Helical" evidence="1">
    <location>
        <begin position="90"/>
        <end position="109"/>
    </location>
</feature>
<proteinExistence type="predicted"/>
<name>A0LHF3_SYNFM</name>
<keyword evidence="1" id="KW-0812">Transmembrane</keyword>
<evidence type="ECO:0000256" key="1">
    <source>
        <dbReference type="SAM" id="Phobius"/>
    </source>
</evidence>
<dbReference type="AlphaFoldDB" id="A0LHF3"/>
<feature type="transmembrane region" description="Helical" evidence="1">
    <location>
        <begin position="388"/>
        <end position="406"/>
    </location>
</feature>
<dbReference type="OrthoDB" id="354989at2"/>
<evidence type="ECO:0000313" key="3">
    <source>
        <dbReference type="Proteomes" id="UP000001784"/>
    </source>
</evidence>
<feature type="transmembrane region" description="Helical" evidence="1">
    <location>
        <begin position="205"/>
        <end position="227"/>
    </location>
</feature>
<feature type="transmembrane region" description="Helical" evidence="1">
    <location>
        <begin position="63"/>
        <end position="81"/>
    </location>
</feature>